<gene>
    <name evidence="1" type="ORF">dsmv_1184</name>
</gene>
<accession>S7VFY7</accession>
<proteinExistence type="predicted"/>
<evidence type="ECO:0000313" key="2">
    <source>
        <dbReference type="Proteomes" id="UP000014977"/>
    </source>
</evidence>
<dbReference type="EMBL" id="ATHJ01000056">
    <property type="protein sequence ID" value="EPR43393.1"/>
    <property type="molecule type" value="Genomic_DNA"/>
</dbReference>
<comment type="caution">
    <text evidence="1">The sequence shown here is derived from an EMBL/GenBank/DDBJ whole genome shotgun (WGS) entry which is preliminary data.</text>
</comment>
<evidence type="ECO:0008006" key="3">
    <source>
        <dbReference type="Google" id="ProtNLM"/>
    </source>
</evidence>
<protein>
    <recommendedName>
        <fullName evidence="3">Transposase</fullName>
    </recommendedName>
</protein>
<reference evidence="1 2" key="1">
    <citation type="journal article" date="2013" name="Genome Announc.">
        <title>Draft genome sequences for three mercury-methylating, sulfate-reducing bacteria.</title>
        <authorList>
            <person name="Brown S.D."/>
            <person name="Hurt R.A.Jr."/>
            <person name="Gilmour C.C."/>
            <person name="Elias D.A."/>
        </authorList>
    </citation>
    <scope>NUCLEOTIDE SEQUENCE [LARGE SCALE GENOMIC DNA]</scope>
    <source>
        <strain evidence="1 2">DSM 2059</strain>
    </source>
</reference>
<keyword evidence="2" id="KW-1185">Reference proteome</keyword>
<name>S7VFY7_DESML</name>
<sequence length="50" mass="6230">MKYNPEIHNRRSIRLKGYDYSQAGAYFMTICTQNRECLLFTWNYRNHRRL</sequence>
<evidence type="ECO:0000313" key="1">
    <source>
        <dbReference type="EMBL" id="EPR43393.1"/>
    </source>
</evidence>
<dbReference type="Proteomes" id="UP000014977">
    <property type="component" value="Unassembled WGS sequence"/>
</dbReference>
<dbReference type="AlphaFoldDB" id="S7VFY7"/>
<dbReference type="eggNOG" id="COG1943">
    <property type="taxonomic scope" value="Bacteria"/>
</dbReference>
<dbReference type="PATRIC" id="fig|1121405.3.peg.470"/>
<organism evidence="1 2">
    <name type="scientific">Desulfococcus multivorans DSM 2059</name>
    <dbReference type="NCBI Taxonomy" id="1121405"/>
    <lineage>
        <taxon>Bacteria</taxon>
        <taxon>Pseudomonadati</taxon>
        <taxon>Thermodesulfobacteriota</taxon>
        <taxon>Desulfobacteria</taxon>
        <taxon>Desulfobacterales</taxon>
        <taxon>Desulfococcaceae</taxon>
        <taxon>Desulfococcus</taxon>
    </lineage>
</organism>
<dbReference type="STRING" id="897.B2D07_02050"/>